<dbReference type="STRING" id="3076.A0A2P6TY81"/>
<organism evidence="5 6">
    <name type="scientific">Chlorella sorokiniana</name>
    <name type="common">Freshwater green alga</name>
    <dbReference type="NCBI Taxonomy" id="3076"/>
    <lineage>
        <taxon>Eukaryota</taxon>
        <taxon>Viridiplantae</taxon>
        <taxon>Chlorophyta</taxon>
        <taxon>core chlorophytes</taxon>
        <taxon>Trebouxiophyceae</taxon>
        <taxon>Chlorellales</taxon>
        <taxon>Chlorellaceae</taxon>
        <taxon>Chlorella clade</taxon>
        <taxon>Chlorella</taxon>
    </lineage>
</organism>
<keyword evidence="2" id="KW-0496">Mitochondrion</keyword>
<keyword evidence="3" id="KW-0143">Chaperone</keyword>
<reference evidence="5 6" key="1">
    <citation type="journal article" date="2018" name="Plant J.">
        <title>Genome sequences of Chlorella sorokiniana UTEX 1602 and Micractinium conductrix SAG 241.80: implications to maltose excretion by a green alga.</title>
        <authorList>
            <person name="Arriola M.B."/>
            <person name="Velmurugan N."/>
            <person name="Zhang Y."/>
            <person name="Plunkett M.H."/>
            <person name="Hondzo H."/>
            <person name="Barney B.M."/>
        </authorList>
    </citation>
    <scope>NUCLEOTIDE SEQUENCE [LARGE SCALE GENOMIC DNA]</scope>
    <source>
        <strain evidence="6">UTEX 1602</strain>
    </source>
</reference>
<name>A0A2P6TY81_CHLSO</name>
<dbReference type="InterPro" id="IPR050435">
    <property type="entry name" value="MZM1/LYRM7"/>
</dbReference>
<keyword evidence="6" id="KW-1185">Reference proteome</keyword>
<dbReference type="InterPro" id="IPR008011">
    <property type="entry name" value="Complex1_LYR_dom"/>
</dbReference>
<dbReference type="GO" id="GO:0044183">
    <property type="term" value="F:protein folding chaperone"/>
    <property type="evidence" value="ECO:0007669"/>
    <property type="project" value="TreeGrafter"/>
</dbReference>
<dbReference type="GO" id="GO:0005759">
    <property type="term" value="C:mitochondrial matrix"/>
    <property type="evidence" value="ECO:0007669"/>
    <property type="project" value="UniProtKB-SubCell"/>
</dbReference>
<dbReference type="PANTHER" id="PTHR46749:SF1">
    <property type="entry name" value="COMPLEX III ASSEMBLY FACTOR LYRM7"/>
    <property type="match status" value="1"/>
</dbReference>
<evidence type="ECO:0000259" key="4">
    <source>
        <dbReference type="Pfam" id="PF05347"/>
    </source>
</evidence>
<dbReference type="GO" id="GO:0034551">
    <property type="term" value="P:mitochondrial respiratory chain complex III assembly"/>
    <property type="evidence" value="ECO:0007669"/>
    <property type="project" value="InterPro"/>
</dbReference>
<gene>
    <name evidence="5" type="ORF">C2E21_2664</name>
</gene>
<feature type="domain" description="Complex 1 LYR protein" evidence="4">
    <location>
        <begin position="5"/>
        <end position="63"/>
    </location>
</feature>
<evidence type="ECO:0000256" key="2">
    <source>
        <dbReference type="ARBA" id="ARBA00023128"/>
    </source>
</evidence>
<proteinExistence type="predicted"/>
<evidence type="ECO:0000256" key="3">
    <source>
        <dbReference type="ARBA" id="ARBA00023186"/>
    </source>
</evidence>
<evidence type="ECO:0000256" key="1">
    <source>
        <dbReference type="ARBA" id="ARBA00004305"/>
    </source>
</evidence>
<evidence type="ECO:0000313" key="6">
    <source>
        <dbReference type="Proteomes" id="UP000239899"/>
    </source>
</evidence>
<dbReference type="PANTHER" id="PTHR46749">
    <property type="entry name" value="COMPLEX III ASSEMBLY FACTOR LYRM7"/>
    <property type="match status" value="1"/>
</dbReference>
<sequence>MAALQPLHVYRKLLRSAGAAFKGDTFMLAAAQREIRSKFEEARGVANAEQQQQMLAEGSEAADFIRTSIVQAAMNDRGSFEMTIGEDQIGGLVEEITPDMKLPRERKKKA</sequence>
<dbReference type="EMBL" id="LHPG02000004">
    <property type="protein sequence ID" value="PRW59029.1"/>
    <property type="molecule type" value="Genomic_DNA"/>
</dbReference>
<evidence type="ECO:0000313" key="5">
    <source>
        <dbReference type="EMBL" id="PRW59029.1"/>
    </source>
</evidence>
<dbReference type="CDD" id="cd20267">
    <property type="entry name" value="Complex1_LYR_LYRM7"/>
    <property type="match status" value="1"/>
</dbReference>
<dbReference type="InterPro" id="IPR045298">
    <property type="entry name" value="Complex1_LYR_LYRM7"/>
</dbReference>
<protein>
    <submittedName>
        <fullName evidence="5">Mitochondrial zinc maintenance mitochondrial</fullName>
    </submittedName>
</protein>
<dbReference type="Pfam" id="PF05347">
    <property type="entry name" value="Complex1_LYR"/>
    <property type="match status" value="1"/>
</dbReference>
<comment type="caution">
    <text evidence="5">The sequence shown here is derived from an EMBL/GenBank/DDBJ whole genome shotgun (WGS) entry which is preliminary data.</text>
</comment>
<comment type="subcellular location">
    <subcellularLocation>
        <location evidence="1">Mitochondrion matrix</location>
    </subcellularLocation>
</comment>
<dbReference type="AlphaFoldDB" id="A0A2P6TY81"/>
<dbReference type="OrthoDB" id="529194at2759"/>
<dbReference type="Proteomes" id="UP000239899">
    <property type="component" value="Unassembled WGS sequence"/>
</dbReference>
<accession>A0A2P6TY81</accession>